<organism evidence="5 6">
    <name type="scientific">Flagellimonas lutimaris</name>
    <dbReference type="NCBI Taxonomy" id="475082"/>
    <lineage>
        <taxon>Bacteria</taxon>
        <taxon>Pseudomonadati</taxon>
        <taxon>Bacteroidota</taxon>
        <taxon>Flavobacteriia</taxon>
        <taxon>Flavobacteriales</taxon>
        <taxon>Flavobacteriaceae</taxon>
        <taxon>Flagellimonas</taxon>
    </lineage>
</organism>
<dbReference type="SUPFAM" id="SSF56601">
    <property type="entry name" value="beta-lactamase/transpeptidase-like"/>
    <property type="match status" value="1"/>
</dbReference>
<evidence type="ECO:0000313" key="5">
    <source>
        <dbReference type="EMBL" id="RIV31572.1"/>
    </source>
</evidence>
<name>A0A3A1N4E3_9FLAO</name>
<dbReference type="InterPro" id="IPR011990">
    <property type="entry name" value="TPR-like_helical_dom_sf"/>
</dbReference>
<dbReference type="OrthoDB" id="9793489at2"/>
<keyword evidence="6" id="KW-1185">Reference proteome</keyword>
<reference evidence="5 6" key="1">
    <citation type="submission" date="2018-08" db="EMBL/GenBank/DDBJ databases">
        <title>Proposal of Muricauda 72 sp.nov. and Muricauda NH166 sp.nov., isolated from seawater.</title>
        <authorList>
            <person name="Cheng H."/>
            <person name="Wu Y.-H."/>
            <person name="Guo L.-L."/>
            <person name="Xu X.-W."/>
        </authorList>
    </citation>
    <scope>NUCLEOTIDE SEQUENCE [LARGE SCALE GENOMIC DNA]</scope>
    <source>
        <strain evidence="5 6">KCTC 22173</strain>
    </source>
</reference>
<feature type="repeat" description="TPR" evidence="3">
    <location>
        <begin position="429"/>
        <end position="462"/>
    </location>
</feature>
<dbReference type="SUPFAM" id="SSF48452">
    <property type="entry name" value="TPR-like"/>
    <property type="match status" value="1"/>
</dbReference>
<proteinExistence type="predicted"/>
<dbReference type="RefSeq" id="WP_119608799.1">
    <property type="nucleotide sequence ID" value="NZ_QXFH01000076.1"/>
</dbReference>
<evidence type="ECO:0000259" key="4">
    <source>
        <dbReference type="Pfam" id="PF00144"/>
    </source>
</evidence>
<dbReference type="Pfam" id="PF00144">
    <property type="entry name" value="Beta-lactamase"/>
    <property type="match status" value="1"/>
</dbReference>
<sequence>MKNISIYLIVILLSCCKGANENATEEQIAKIDDYLEEISKDDGYSGTVLIAKNEEVLFKKAYGYANLAHNVPNQIDTKFGIASMGKMFTAVAIMQLMEQGKLTLNDRVGEILSDYPNDTVRDSVTVEQLLVHTSGLTDFFNDKFEHRAKHSVRTIADYFSLFKDDELLFSPGKKFSYSNAGYIVLGMIIEHLSGINYYDYVQRNIFNPAGMENTGNYETDKSIANIAEGYIKKDINGVWTTSTYMKGARGSSAGGAYSTVEDLLKFAIALKNNTLISEESLALMISNKDQNGYGYGFSLNKFNGIEVYGHNGGAHGVSGELDIYRNMDYIVVTLSNRGALDGWVDVRSMIREKLAGSTEETNKYLGTKELIEIYEIEGFDAAIAKLKTMEGNISDKYLMDAANKYREAKEFDKAVDLLEILVTGIPDSWYCFSILADTYLEAGNKTKAIENYHRSLDLDSNNQWAIEKLQLLE</sequence>
<dbReference type="PANTHER" id="PTHR46825:SF11">
    <property type="entry name" value="PENICILLIN-BINDING PROTEIN 4"/>
    <property type="match status" value="1"/>
</dbReference>
<comment type="caution">
    <text evidence="5">The sequence shown here is derived from an EMBL/GenBank/DDBJ whole genome shotgun (WGS) entry which is preliminary data.</text>
</comment>
<dbReference type="GO" id="GO:0016787">
    <property type="term" value="F:hydrolase activity"/>
    <property type="evidence" value="ECO:0007669"/>
    <property type="project" value="UniProtKB-KW"/>
</dbReference>
<evidence type="ECO:0000256" key="3">
    <source>
        <dbReference type="PROSITE-ProRule" id="PRU00339"/>
    </source>
</evidence>
<evidence type="ECO:0000313" key="6">
    <source>
        <dbReference type="Proteomes" id="UP000266067"/>
    </source>
</evidence>
<feature type="domain" description="Beta-lactamase-related" evidence="4">
    <location>
        <begin position="32"/>
        <end position="338"/>
    </location>
</feature>
<accession>A0A3A1N4E3</accession>
<keyword evidence="5" id="KW-0378">Hydrolase</keyword>
<evidence type="ECO:0000256" key="2">
    <source>
        <dbReference type="ARBA" id="ARBA00023136"/>
    </source>
</evidence>
<keyword evidence="2" id="KW-0472">Membrane</keyword>
<dbReference type="Gene3D" id="3.40.710.10">
    <property type="entry name" value="DD-peptidase/beta-lactamase superfamily"/>
    <property type="match status" value="1"/>
</dbReference>
<dbReference type="Proteomes" id="UP000266067">
    <property type="component" value="Unassembled WGS sequence"/>
</dbReference>
<dbReference type="Gene3D" id="1.25.40.10">
    <property type="entry name" value="Tetratricopeptide repeat domain"/>
    <property type="match status" value="1"/>
</dbReference>
<gene>
    <name evidence="5" type="ORF">D2V08_14100</name>
</gene>
<dbReference type="PROSITE" id="PS51257">
    <property type="entry name" value="PROKAR_LIPOPROTEIN"/>
    <property type="match status" value="1"/>
</dbReference>
<dbReference type="InterPro" id="IPR001466">
    <property type="entry name" value="Beta-lactam-related"/>
</dbReference>
<dbReference type="PROSITE" id="PS50005">
    <property type="entry name" value="TPR"/>
    <property type="match status" value="1"/>
</dbReference>
<dbReference type="InterPro" id="IPR012338">
    <property type="entry name" value="Beta-lactam/transpept-like"/>
</dbReference>
<dbReference type="InterPro" id="IPR050491">
    <property type="entry name" value="AmpC-like"/>
</dbReference>
<dbReference type="InterPro" id="IPR019734">
    <property type="entry name" value="TPR_rpt"/>
</dbReference>
<evidence type="ECO:0000256" key="1">
    <source>
        <dbReference type="ARBA" id="ARBA00004370"/>
    </source>
</evidence>
<dbReference type="PANTHER" id="PTHR46825">
    <property type="entry name" value="D-ALANYL-D-ALANINE-CARBOXYPEPTIDASE/ENDOPEPTIDASE AMPH"/>
    <property type="match status" value="1"/>
</dbReference>
<protein>
    <submittedName>
        <fullName evidence="5">Serine hydrolase</fullName>
    </submittedName>
</protein>
<dbReference type="AlphaFoldDB" id="A0A3A1N4E3"/>
<dbReference type="EMBL" id="QXFH01000076">
    <property type="protein sequence ID" value="RIV31572.1"/>
    <property type="molecule type" value="Genomic_DNA"/>
</dbReference>
<dbReference type="GO" id="GO:0016020">
    <property type="term" value="C:membrane"/>
    <property type="evidence" value="ECO:0007669"/>
    <property type="project" value="UniProtKB-SubCell"/>
</dbReference>
<keyword evidence="3" id="KW-0802">TPR repeat</keyword>
<comment type="subcellular location">
    <subcellularLocation>
        <location evidence="1">Membrane</location>
    </subcellularLocation>
</comment>